<gene>
    <name evidence="1" type="ORF">GCM10011351_27330</name>
</gene>
<protein>
    <submittedName>
        <fullName evidence="1">Uncharacterized protein</fullName>
    </submittedName>
</protein>
<evidence type="ECO:0000313" key="2">
    <source>
        <dbReference type="Proteomes" id="UP000618460"/>
    </source>
</evidence>
<comment type="caution">
    <text evidence="1">The sequence shown here is derived from an EMBL/GenBank/DDBJ whole genome shotgun (WGS) entry which is preliminary data.</text>
</comment>
<name>A0A917TVB9_9BACI</name>
<dbReference type="Proteomes" id="UP000618460">
    <property type="component" value="Unassembled WGS sequence"/>
</dbReference>
<dbReference type="EMBL" id="BMLG01000021">
    <property type="protein sequence ID" value="GGM39734.1"/>
    <property type="molecule type" value="Genomic_DNA"/>
</dbReference>
<proteinExistence type="predicted"/>
<evidence type="ECO:0000313" key="1">
    <source>
        <dbReference type="EMBL" id="GGM39734.1"/>
    </source>
</evidence>
<reference evidence="1" key="2">
    <citation type="submission" date="2020-09" db="EMBL/GenBank/DDBJ databases">
        <authorList>
            <person name="Sun Q."/>
            <person name="Zhou Y."/>
        </authorList>
    </citation>
    <scope>NUCLEOTIDE SEQUENCE</scope>
    <source>
        <strain evidence="1">CGMCC 1.6333</strain>
    </source>
</reference>
<organism evidence="1 2">
    <name type="scientific">Paraliobacillus quinghaiensis</name>
    <dbReference type="NCBI Taxonomy" id="470815"/>
    <lineage>
        <taxon>Bacteria</taxon>
        <taxon>Bacillati</taxon>
        <taxon>Bacillota</taxon>
        <taxon>Bacilli</taxon>
        <taxon>Bacillales</taxon>
        <taxon>Bacillaceae</taxon>
        <taxon>Paraliobacillus</taxon>
    </lineage>
</organism>
<keyword evidence="2" id="KW-1185">Reference proteome</keyword>
<accession>A0A917TVB9</accession>
<reference evidence="1" key="1">
    <citation type="journal article" date="2014" name="Int. J. Syst. Evol. Microbiol.">
        <title>Complete genome sequence of Corynebacterium casei LMG S-19264T (=DSM 44701T), isolated from a smear-ripened cheese.</title>
        <authorList>
            <consortium name="US DOE Joint Genome Institute (JGI-PGF)"/>
            <person name="Walter F."/>
            <person name="Albersmeier A."/>
            <person name="Kalinowski J."/>
            <person name="Ruckert C."/>
        </authorList>
    </citation>
    <scope>NUCLEOTIDE SEQUENCE</scope>
    <source>
        <strain evidence="1">CGMCC 1.6333</strain>
    </source>
</reference>
<sequence length="70" mass="7965">MPTDSFAGKININIVTTKTPRLGIPVFVNPIKIAQIPTITHCKIDKSKIRIPPIYEYVYFTTTFLLETLK</sequence>
<dbReference type="AlphaFoldDB" id="A0A917TVB9"/>